<reference evidence="1 2" key="1">
    <citation type="submission" date="2018-06" db="EMBL/GenBank/DDBJ databases">
        <authorList>
            <consortium name="Pathogen Informatics"/>
            <person name="Doyle S."/>
        </authorList>
    </citation>
    <scope>NUCLEOTIDE SEQUENCE [LARGE SCALE GENOMIC DNA]</scope>
    <source>
        <strain evidence="1 2">NCTC4191</strain>
    </source>
</reference>
<gene>
    <name evidence="1" type="ORF">NCTC4191_00010</name>
</gene>
<evidence type="ECO:0000313" key="2">
    <source>
        <dbReference type="Proteomes" id="UP000254253"/>
    </source>
</evidence>
<accession>A0A376BDC0</accession>
<dbReference type="RefSeq" id="WP_147290945.1">
    <property type="nucleotide sequence ID" value="NZ_UFRN01000001.1"/>
</dbReference>
<protein>
    <submittedName>
        <fullName evidence="1">Uncharacterized protein</fullName>
    </submittedName>
</protein>
<evidence type="ECO:0000313" key="1">
    <source>
        <dbReference type="EMBL" id="SSX60351.1"/>
    </source>
</evidence>
<name>A0A376BDC0_ACTLI</name>
<sequence>MSVSINLDCPVCGSSTLKVRTSQKIGMLVTQAKCYCPSCLSVSDISAEITRTYTANWNERPEIKRINKPLKQVDPNQLDFFDENNPIFRLSTI</sequence>
<dbReference type="AlphaFoldDB" id="A0A376BDC0"/>
<organism evidence="1 2">
    <name type="scientific">Actinobacillus lignieresii</name>
    <dbReference type="NCBI Taxonomy" id="720"/>
    <lineage>
        <taxon>Bacteria</taxon>
        <taxon>Pseudomonadati</taxon>
        <taxon>Pseudomonadota</taxon>
        <taxon>Gammaproteobacteria</taxon>
        <taxon>Pasteurellales</taxon>
        <taxon>Pasteurellaceae</taxon>
        <taxon>Actinobacillus</taxon>
    </lineage>
</organism>
<dbReference type="EMBL" id="UFRN01000001">
    <property type="protein sequence ID" value="SSX60351.1"/>
    <property type="molecule type" value="Genomic_DNA"/>
</dbReference>
<dbReference type="Proteomes" id="UP000254253">
    <property type="component" value="Unassembled WGS sequence"/>
</dbReference>
<keyword evidence="2" id="KW-1185">Reference proteome</keyword>
<proteinExistence type="predicted"/>